<dbReference type="RefSeq" id="WP_039992086.1">
    <property type="nucleotide sequence ID" value="NZ_BMZC01000008.1"/>
</dbReference>
<protein>
    <recommendedName>
        <fullName evidence="2">Porin domain-containing protein</fullName>
    </recommendedName>
</protein>
<feature type="chain" id="PRO_5034039050" description="Porin domain-containing protein" evidence="1">
    <location>
        <begin position="26"/>
        <end position="400"/>
    </location>
</feature>
<organism evidence="3 4">
    <name type="scientific">Paraglaciecola chathamensis</name>
    <dbReference type="NCBI Taxonomy" id="368405"/>
    <lineage>
        <taxon>Bacteria</taxon>
        <taxon>Pseudomonadati</taxon>
        <taxon>Pseudomonadota</taxon>
        <taxon>Gammaproteobacteria</taxon>
        <taxon>Alteromonadales</taxon>
        <taxon>Alteromonadaceae</taxon>
        <taxon>Paraglaciecola</taxon>
    </lineage>
</organism>
<keyword evidence="1" id="KW-0732">Signal</keyword>
<reference evidence="3" key="1">
    <citation type="journal article" date="2014" name="Int. J. Syst. Evol. Microbiol.">
        <title>Complete genome sequence of Corynebacterium casei LMG S-19264T (=DSM 44701T), isolated from a smear-ripened cheese.</title>
        <authorList>
            <consortium name="US DOE Joint Genome Institute (JGI-PGF)"/>
            <person name="Walter F."/>
            <person name="Albersmeier A."/>
            <person name="Kalinowski J."/>
            <person name="Ruckert C."/>
        </authorList>
    </citation>
    <scope>NUCLEOTIDE SEQUENCE</scope>
    <source>
        <strain evidence="3">KCTC 32337</strain>
    </source>
</reference>
<feature type="domain" description="Porin" evidence="2">
    <location>
        <begin position="17"/>
        <end position="369"/>
    </location>
</feature>
<accession>A0A8H9M5B4</accession>
<dbReference type="GO" id="GO:0015288">
    <property type="term" value="F:porin activity"/>
    <property type="evidence" value="ECO:0007669"/>
    <property type="project" value="InterPro"/>
</dbReference>
<dbReference type="InterPro" id="IPR033900">
    <property type="entry name" value="Gram_neg_porin_domain"/>
</dbReference>
<dbReference type="Gene3D" id="2.40.160.10">
    <property type="entry name" value="Porin"/>
    <property type="match status" value="1"/>
</dbReference>
<gene>
    <name evidence="3" type="ORF">GCM10011274_31220</name>
</gene>
<dbReference type="AlphaFoldDB" id="A0A8H9M5B4"/>
<feature type="signal peptide" evidence="1">
    <location>
        <begin position="1"/>
        <end position="25"/>
    </location>
</feature>
<sequence>MTRRLSTLFHTCWLLLLCVAPTLHAETEDKLQLSGFARVILGYLDDENAEYVGYDNSISANQQSLLGLQAEYLFNDELSVTGQVVGFTDDQRNSGLEWLYISYSPSNALQIKLGRQRIPFFNYSDSLDVGFAYPWLTLPQQFYDTAFFSTFDGVLANYQFALNDWQINYEGYWGRFDDKIYLASEEINTQVIGLFGFNTSFAYKNLSLRASYNQGDVNIEQEEARLFSQQLRQFGFANNAEWLDANGLIQFYQLSANYENLDYFLRSEVSKMVSDGGLVADIESFYISAGYNFYPYTFYISYSQKDLHFDHRPSEIPLGVTPELDFLAATYADVIGRFADDKATGIKIGSRWDWQPNIAFKAEMTFVEAQDEISNDYAVKDLGGFDGHAMLYQLGVEWVF</sequence>
<dbReference type="GO" id="GO:0016020">
    <property type="term" value="C:membrane"/>
    <property type="evidence" value="ECO:0007669"/>
    <property type="project" value="InterPro"/>
</dbReference>
<name>A0A8H9M5B4_9ALTE</name>
<proteinExistence type="predicted"/>
<dbReference type="Pfam" id="PF13609">
    <property type="entry name" value="Porin_4"/>
    <property type="match status" value="1"/>
</dbReference>
<dbReference type="Proteomes" id="UP000622604">
    <property type="component" value="Unassembled WGS sequence"/>
</dbReference>
<comment type="caution">
    <text evidence="3">The sequence shown here is derived from an EMBL/GenBank/DDBJ whole genome shotgun (WGS) entry which is preliminary data.</text>
</comment>
<dbReference type="InterPro" id="IPR023614">
    <property type="entry name" value="Porin_dom_sf"/>
</dbReference>
<dbReference type="SUPFAM" id="SSF56935">
    <property type="entry name" value="Porins"/>
    <property type="match status" value="1"/>
</dbReference>
<evidence type="ECO:0000256" key="1">
    <source>
        <dbReference type="SAM" id="SignalP"/>
    </source>
</evidence>
<evidence type="ECO:0000313" key="3">
    <source>
        <dbReference type="EMBL" id="GGZ70537.1"/>
    </source>
</evidence>
<reference evidence="3" key="2">
    <citation type="submission" date="2020-09" db="EMBL/GenBank/DDBJ databases">
        <authorList>
            <person name="Sun Q."/>
            <person name="Kim S."/>
        </authorList>
    </citation>
    <scope>NUCLEOTIDE SEQUENCE</scope>
    <source>
        <strain evidence="3">KCTC 32337</strain>
    </source>
</reference>
<evidence type="ECO:0000259" key="2">
    <source>
        <dbReference type="Pfam" id="PF13609"/>
    </source>
</evidence>
<dbReference type="EMBL" id="BMZC01000008">
    <property type="protein sequence ID" value="GGZ70537.1"/>
    <property type="molecule type" value="Genomic_DNA"/>
</dbReference>
<evidence type="ECO:0000313" key="4">
    <source>
        <dbReference type="Proteomes" id="UP000622604"/>
    </source>
</evidence>